<dbReference type="InterPro" id="IPR036861">
    <property type="entry name" value="Endochitinase-like_sf"/>
</dbReference>
<keyword evidence="6" id="KW-0843">Virulence</keyword>
<keyword evidence="5" id="KW-0378">Hydrolase</keyword>
<comment type="caution">
    <text evidence="9">Lacks conserved residue(s) required for the propagation of feature annotation.</text>
</comment>
<dbReference type="CDD" id="cd11618">
    <property type="entry name" value="ChtBD1_1"/>
    <property type="match status" value="1"/>
</dbReference>
<dbReference type="Pfam" id="PF01522">
    <property type="entry name" value="Polysacc_deac_1"/>
    <property type="match status" value="1"/>
</dbReference>
<dbReference type="InterPro" id="IPR011330">
    <property type="entry name" value="Glyco_hydro/deAcase_b/a-brl"/>
</dbReference>
<dbReference type="Proteomes" id="UP000247233">
    <property type="component" value="Unassembled WGS sequence"/>
</dbReference>
<dbReference type="PROSITE" id="PS51257">
    <property type="entry name" value="PROKAR_LIPOPROTEIN"/>
    <property type="match status" value="1"/>
</dbReference>
<evidence type="ECO:0000256" key="11">
    <source>
        <dbReference type="SAM" id="Phobius"/>
    </source>
</evidence>
<feature type="signal peptide" evidence="12">
    <location>
        <begin position="1"/>
        <end position="19"/>
    </location>
</feature>
<proteinExistence type="predicted"/>
<keyword evidence="11" id="KW-1133">Transmembrane helix</keyword>
<evidence type="ECO:0000256" key="12">
    <source>
        <dbReference type="SAM" id="SignalP"/>
    </source>
</evidence>
<dbReference type="GO" id="GO:0008061">
    <property type="term" value="F:chitin binding"/>
    <property type="evidence" value="ECO:0007669"/>
    <property type="project" value="UniProtKB-UniRule"/>
</dbReference>
<dbReference type="Gene3D" id="3.20.20.370">
    <property type="entry name" value="Glycoside hydrolase/deacetylase"/>
    <property type="match status" value="1"/>
</dbReference>
<feature type="transmembrane region" description="Helical" evidence="11">
    <location>
        <begin position="448"/>
        <end position="467"/>
    </location>
</feature>
<feature type="disulfide bond" evidence="9">
    <location>
        <begin position="385"/>
        <end position="399"/>
    </location>
</feature>
<evidence type="ECO:0000256" key="2">
    <source>
        <dbReference type="ARBA" id="ARBA00022669"/>
    </source>
</evidence>
<evidence type="ECO:0000313" key="15">
    <source>
        <dbReference type="EMBL" id="PWY68460.1"/>
    </source>
</evidence>
<dbReference type="SUPFAM" id="SSF57016">
    <property type="entry name" value="Plant lectins/antimicrobial peptides"/>
    <property type="match status" value="2"/>
</dbReference>
<dbReference type="EMBL" id="MSFL01000036">
    <property type="protein sequence ID" value="PWY68460.1"/>
    <property type="molecule type" value="Genomic_DNA"/>
</dbReference>
<dbReference type="Gene3D" id="3.30.60.10">
    <property type="entry name" value="Endochitinase-like"/>
    <property type="match status" value="2"/>
</dbReference>
<dbReference type="CDD" id="cd00035">
    <property type="entry name" value="ChtBD1"/>
    <property type="match status" value="1"/>
</dbReference>
<dbReference type="Pfam" id="PF00187">
    <property type="entry name" value="Chitin_bind_1"/>
    <property type="match status" value="1"/>
</dbReference>
<dbReference type="CDD" id="cd10951">
    <property type="entry name" value="CE4_ClCDA_like"/>
    <property type="match status" value="1"/>
</dbReference>
<evidence type="ECO:0000259" key="14">
    <source>
        <dbReference type="PROSITE" id="PS51677"/>
    </source>
</evidence>
<evidence type="ECO:0000256" key="9">
    <source>
        <dbReference type="PROSITE-ProRule" id="PRU00261"/>
    </source>
</evidence>
<keyword evidence="8" id="KW-0170">Cobalt</keyword>
<dbReference type="PANTHER" id="PTHR46471:SF4">
    <property type="entry name" value="CHITIN DEACETYLASE"/>
    <property type="match status" value="1"/>
</dbReference>
<reference evidence="15 16" key="1">
    <citation type="submission" date="2016-12" db="EMBL/GenBank/DDBJ databases">
        <title>The genomes of Aspergillus section Nigri reveals drivers in fungal speciation.</title>
        <authorList>
            <consortium name="DOE Joint Genome Institute"/>
            <person name="Vesth T.C."/>
            <person name="Nybo J."/>
            <person name="Theobald S."/>
            <person name="Brandl J."/>
            <person name="Frisvad J.C."/>
            <person name="Nielsen K.F."/>
            <person name="Lyhne E.K."/>
            <person name="Kogle M.E."/>
            <person name="Kuo A."/>
            <person name="Riley R."/>
            <person name="Clum A."/>
            <person name="Nolan M."/>
            <person name="Lipzen A."/>
            <person name="Salamov A."/>
            <person name="Henrissat B."/>
            <person name="Wiebenga A."/>
            <person name="De Vries R.P."/>
            <person name="Grigoriev I.V."/>
            <person name="Mortensen U.H."/>
            <person name="Andersen M.R."/>
            <person name="Baker S.E."/>
        </authorList>
    </citation>
    <scope>NUCLEOTIDE SEQUENCE [LARGE SCALE GENOMIC DNA]</scope>
    <source>
        <strain evidence="15 16">CBS 117.55</strain>
    </source>
</reference>
<evidence type="ECO:0000256" key="10">
    <source>
        <dbReference type="SAM" id="MobiDB-lite"/>
    </source>
</evidence>
<feature type="region of interest" description="Disordered" evidence="10">
    <location>
        <begin position="421"/>
        <end position="445"/>
    </location>
</feature>
<feature type="domain" description="Chitin-binding type-1" evidence="13">
    <location>
        <begin position="53"/>
        <end position="96"/>
    </location>
</feature>
<evidence type="ECO:0000313" key="16">
    <source>
        <dbReference type="Proteomes" id="UP000247233"/>
    </source>
</evidence>
<keyword evidence="4 12" id="KW-0732">Signal</keyword>
<keyword evidence="9" id="KW-1015">Disulfide bond</keyword>
<keyword evidence="16" id="KW-1185">Reference proteome</keyword>
<evidence type="ECO:0000256" key="3">
    <source>
        <dbReference type="ARBA" id="ARBA00022723"/>
    </source>
</evidence>
<protein>
    <submittedName>
        <fullName evidence="15">Chitin deacetylase</fullName>
    </submittedName>
</protein>
<gene>
    <name evidence="15" type="ORF">BO70DRAFT_300723</name>
</gene>
<evidence type="ECO:0000256" key="5">
    <source>
        <dbReference type="ARBA" id="ARBA00022801"/>
    </source>
</evidence>
<feature type="domain" description="Chitin-binding type-1" evidence="13">
    <location>
        <begin position="368"/>
        <end position="412"/>
    </location>
</feature>
<feature type="disulfide bond" evidence="9">
    <location>
        <begin position="68"/>
        <end position="82"/>
    </location>
</feature>
<dbReference type="AlphaFoldDB" id="A0A317V8R7"/>
<dbReference type="PANTHER" id="PTHR46471">
    <property type="entry name" value="CHITIN DEACETYLASE"/>
    <property type="match status" value="1"/>
</dbReference>
<dbReference type="InterPro" id="IPR002509">
    <property type="entry name" value="NODB_dom"/>
</dbReference>
<dbReference type="SUPFAM" id="SSF88713">
    <property type="entry name" value="Glycoside hydrolase/deacetylase"/>
    <property type="match status" value="1"/>
</dbReference>
<comment type="cofactor">
    <cofactor evidence="1">
        <name>Co(2+)</name>
        <dbReference type="ChEBI" id="CHEBI:48828"/>
    </cofactor>
</comment>
<name>A0A317V8R7_9EURO</name>
<feature type="disulfide bond" evidence="9">
    <location>
        <begin position="63"/>
        <end position="75"/>
    </location>
</feature>
<dbReference type="InterPro" id="IPR001002">
    <property type="entry name" value="Chitin-bd_1"/>
</dbReference>
<evidence type="ECO:0000256" key="7">
    <source>
        <dbReference type="ARBA" id="ARBA00023277"/>
    </source>
</evidence>
<dbReference type="OrthoDB" id="407355at2759"/>
<dbReference type="RefSeq" id="XP_025395269.1">
    <property type="nucleotide sequence ID" value="XM_025539681.1"/>
</dbReference>
<feature type="disulfide bond" evidence="9">
    <location>
        <begin position="371"/>
        <end position="386"/>
    </location>
</feature>
<evidence type="ECO:0000256" key="4">
    <source>
        <dbReference type="ARBA" id="ARBA00022729"/>
    </source>
</evidence>
<evidence type="ECO:0000256" key="1">
    <source>
        <dbReference type="ARBA" id="ARBA00001941"/>
    </source>
</evidence>
<dbReference type="GeneID" id="37061918"/>
<feature type="chain" id="PRO_5016386902" evidence="12">
    <location>
        <begin position="20"/>
        <end position="468"/>
    </location>
</feature>
<dbReference type="GO" id="GO:0005975">
    <property type="term" value="P:carbohydrate metabolic process"/>
    <property type="evidence" value="ECO:0007669"/>
    <property type="project" value="InterPro"/>
</dbReference>
<keyword evidence="2 9" id="KW-0147">Chitin-binding</keyword>
<dbReference type="VEuPathDB" id="FungiDB:BO70DRAFT_300723"/>
<organism evidence="15 16">
    <name type="scientific">Aspergillus heteromorphus CBS 117.55</name>
    <dbReference type="NCBI Taxonomy" id="1448321"/>
    <lineage>
        <taxon>Eukaryota</taxon>
        <taxon>Fungi</taxon>
        <taxon>Dikarya</taxon>
        <taxon>Ascomycota</taxon>
        <taxon>Pezizomycotina</taxon>
        <taxon>Eurotiomycetes</taxon>
        <taxon>Eurotiomycetidae</taxon>
        <taxon>Eurotiales</taxon>
        <taxon>Aspergillaceae</taxon>
        <taxon>Aspergillus</taxon>
        <taxon>Aspergillus subgen. Circumdati</taxon>
    </lineage>
</organism>
<feature type="domain" description="NodB homology" evidence="14">
    <location>
        <begin position="130"/>
        <end position="327"/>
    </location>
</feature>
<dbReference type="SMART" id="SM00270">
    <property type="entry name" value="ChtBD1"/>
    <property type="match status" value="2"/>
</dbReference>
<accession>A0A317V8R7</accession>
<dbReference type="PROSITE" id="PS51677">
    <property type="entry name" value="NODB"/>
    <property type="match status" value="1"/>
</dbReference>
<sequence>MHMRHLVVSGLGLVACTTARNIFNLHPDHQGTRVISVAHGTALPQELVERNSGARCGLEFGKCPEDKCCSNAGYCGDTKNHCSSPDCQIDFGHCDAHDTPGGAPTDQIPRTLAGAVPYGPRFIRSCTVPGTIALTFDDGPKEYTQDLLDLLDKYDAKVTFFVTGNNNAKGQIDSPGMPWASLIQRMHRSGHQIASHTWSHQDLSKVSESQRRAQLLWNEVALRNILGAIPTYMRPPYSSCTEESGCLKDMGTFGYHVILYDIDTEDYSHDSPEAIQSSKDIFDRSLDSRDAFNRPWLVIAHDVHEQTVHNLTEHMLKRLTAEGYRAVTVGECLGDPPELWYRKDDNFDERIPRQSKSKHSVTKTVSVDGMCGGNVTCLGSRFGPCCSDTGFCGNMSSFCGIGCRPDNGYCGDDAGSVMHGGGASSDPNAGKSKSKSTKKPAKSEARSLLQLSPSVAVLLLLFLVVLMD</sequence>
<keyword evidence="7" id="KW-0119">Carbohydrate metabolism</keyword>
<evidence type="ECO:0000256" key="8">
    <source>
        <dbReference type="ARBA" id="ARBA00023285"/>
    </source>
</evidence>
<dbReference type="GO" id="GO:0046872">
    <property type="term" value="F:metal ion binding"/>
    <property type="evidence" value="ECO:0007669"/>
    <property type="project" value="UniProtKB-KW"/>
</dbReference>
<evidence type="ECO:0000259" key="13">
    <source>
        <dbReference type="PROSITE" id="PS50941"/>
    </source>
</evidence>
<evidence type="ECO:0000256" key="6">
    <source>
        <dbReference type="ARBA" id="ARBA00023026"/>
    </source>
</evidence>
<dbReference type="PROSITE" id="PS50941">
    <property type="entry name" value="CHIT_BIND_I_2"/>
    <property type="match status" value="2"/>
</dbReference>
<comment type="caution">
    <text evidence="15">The sequence shown here is derived from an EMBL/GenBank/DDBJ whole genome shotgun (WGS) entry which is preliminary data.</text>
</comment>
<dbReference type="GO" id="GO:0016810">
    <property type="term" value="F:hydrolase activity, acting on carbon-nitrogen (but not peptide) bonds"/>
    <property type="evidence" value="ECO:0007669"/>
    <property type="project" value="InterPro"/>
</dbReference>
<keyword evidence="3" id="KW-0479">Metal-binding</keyword>
<dbReference type="STRING" id="1448321.A0A317V8R7"/>
<keyword evidence="11" id="KW-0472">Membrane</keyword>
<keyword evidence="11" id="KW-0812">Transmembrane</keyword>